<dbReference type="RefSeq" id="WP_229736637.1">
    <property type="nucleotide sequence ID" value="NZ_BMFQ01000002.1"/>
</dbReference>
<evidence type="ECO:0000313" key="3">
    <source>
        <dbReference type="Proteomes" id="UP000625976"/>
    </source>
</evidence>
<comment type="caution">
    <text evidence="2">The sequence shown here is derived from an EMBL/GenBank/DDBJ whole genome shotgun (WGS) entry which is preliminary data.</text>
</comment>
<reference evidence="2" key="2">
    <citation type="submission" date="2020-09" db="EMBL/GenBank/DDBJ databases">
        <authorList>
            <person name="Sun Q."/>
            <person name="Zhou Y."/>
        </authorList>
    </citation>
    <scope>NUCLEOTIDE SEQUENCE</scope>
    <source>
        <strain evidence="2">CGMCC 1.12751</strain>
    </source>
</reference>
<protein>
    <submittedName>
        <fullName evidence="2">Uncharacterized protein</fullName>
    </submittedName>
</protein>
<reference evidence="2" key="1">
    <citation type="journal article" date="2014" name="Int. J. Syst. Evol. Microbiol.">
        <title>Complete genome sequence of Corynebacterium casei LMG S-19264T (=DSM 44701T), isolated from a smear-ripened cheese.</title>
        <authorList>
            <consortium name="US DOE Joint Genome Institute (JGI-PGF)"/>
            <person name="Walter F."/>
            <person name="Albersmeier A."/>
            <person name="Kalinowski J."/>
            <person name="Ruckert C."/>
        </authorList>
    </citation>
    <scope>NUCLEOTIDE SEQUENCE</scope>
    <source>
        <strain evidence="2">CGMCC 1.12751</strain>
    </source>
</reference>
<organism evidence="2 3">
    <name type="scientific">Bizionia arctica</name>
    <dbReference type="NCBI Taxonomy" id="1495645"/>
    <lineage>
        <taxon>Bacteria</taxon>
        <taxon>Pseudomonadati</taxon>
        <taxon>Bacteroidota</taxon>
        <taxon>Flavobacteriia</taxon>
        <taxon>Flavobacteriales</taxon>
        <taxon>Flavobacteriaceae</taxon>
        <taxon>Bizionia</taxon>
    </lineage>
</organism>
<evidence type="ECO:0000256" key="1">
    <source>
        <dbReference type="ARBA" id="ARBA00023157"/>
    </source>
</evidence>
<name>A0A917GIQ8_9FLAO</name>
<dbReference type="InterPro" id="IPR014807">
    <property type="entry name" value="Coa1"/>
</dbReference>
<evidence type="ECO:0000313" key="2">
    <source>
        <dbReference type="EMBL" id="GGG47751.1"/>
    </source>
</evidence>
<dbReference type="InterPro" id="IPR000436">
    <property type="entry name" value="Sushi_SCR_CCP_dom"/>
</dbReference>
<gene>
    <name evidence="2" type="ORF">GCM10010976_18920</name>
</gene>
<dbReference type="AlphaFoldDB" id="A0A917GIQ8"/>
<dbReference type="EMBL" id="BMFQ01000002">
    <property type="protein sequence ID" value="GGG47751.1"/>
    <property type="molecule type" value="Genomic_DNA"/>
</dbReference>
<proteinExistence type="predicted"/>
<keyword evidence="1" id="KW-1015">Disulfide bond</keyword>
<dbReference type="CDD" id="cd00033">
    <property type="entry name" value="CCP"/>
    <property type="match status" value="1"/>
</dbReference>
<dbReference type="Pfam" id="PF08695">
    <property type="entry name" value="Coa1"/>
    <property type="match status" value="1"/>
</dbReference>
<sequence length="86" mass="9550">MNPRVKDVLGEVEPIDPMTILNGSVSYSDDNTSVNSTIKITCKNGKAMLDISADRVNGTWNYSKIAIRIKSPPEKKETIEILNQEL</sequence>
<keyword evidence="3" id="KW-1185">Reference proteome</keyword>
<accession>A0A917GIQ8</accession>
<dbReference type="Proteomes" id="UP000625976">
    <property type="component" value="Unassembled WGS sequence"/>
</dbReference>